<evidence type="ECO:0000313" key="2">
    <source>
        <dbReference type="Proteomes" id="UP000602510"/>
    </source>
</evidence>
<dbReference type="EMBL" id="WSZM01000654">
    <property type="protein sequence ID" value="KAF4030658.1"/>
    <property type="molecule type" value="Genomic_DNA"/>
</dbReference>
<organism evidence="1 2">
    <name type="scientific">Phytophthora infestans</name>
    <name type="common">Potato late blight agent</name>
    <name type="synonym">Botrytis infestans</name>
    <dbReference type="NCBI Taxonomy" id="4787"/>
    <lineage>
        <taxon>Eukaryota</taxon>
        <taxon>Sar</taxon>
        <taxon>Stramenopiles</taxon>
        <taxon>Oomycota</taxon>
        <taxon>Peronosporomycetes</taxon>
        <taxon>Peronosporales</taxon>
        <taxon>Peronosporaceae</taxon>
        <taxon>Phytophthora</taxon>
    </lineage>
</organism>
<accession>A0A833SJ74</accession>
<gene>
    <name evidence="1" type="ORF">GN244_ATG17531</name>
</gene>
<sequence length="64" mass="7517">MCARTQNTTPSDLLIKWFVKNHATYYRATNLAEVIEEFCRVLLSYEIYGRTIDEIQSQITGMIR</sequence>
<dbReference type="Proteomes" id="UP000602510">
    <property type="component" value="Unassembled WGS sequence"/>
</dbReference>
<reference evidence="1" key="1">
    <citation type="submission" date="2020-04" db="EMBL/GenBank/DDBJ databases">
        <title>Hybrid Assembly of Korean Phytophthora infestans isolates.</title>
        <authorList>
            <person name="Prokchorchik M."/>
            <person name="Lee Y."/>
            <person name="Seo J."/>
            <person name="Cho J.-H."/>
            <person name="Park Y.-E."/>
            <person name="Jang D.-C."/>
            <person name="Im J.-S."/>
            <person name="Choi J.-G."/>
            <person name="Park H.-J."/>
            <person name="Lee G.-B."/>
            <person name="Lee Y.-G."/>
            <person name="Hong S.-Y."/>
            <person name="Cho K."/>
            <person name="Sohn K.H."/>
        </authorList>
    </citation>
    <scope>NUCLEOTIDE SEQUENCE</scope>
    <source>
        <strain evidence="1">KR_1_A1</strain>
    </source>
</reference>
<comment type="caution">
    <text evidence="1">The sequence shown here is derived from an EMBL/GenBank/DDBJ whole genome shotgun (WGS) entry which is preliminary data.</text>
</comment>
<keyword evidence="2" id="KW-1185">Reference proteome</keyword>
<proteinExistence type="predicted"/>
<name>A0A833SJ74_PHYIN</name>
<protein>
    <submittedName>
        <fullName evidence="1">Uncharacterized protein</fullName>
    </submittedName>
</protein>
<evidence type="ECO:0000313" key="1">
    <source>
        <dbReference type="EMBL" id="KAF4030658.1"/>
    </source>
</evidence>
<dbReference type="AlphaFoldDB" id="A0A833SJ74"/>